<proteinExistence type="predicted"/>
<feature type="region of interest" description="Disordered" evidence="1">
    <location>
        <begin position="95"/>
        <end position="117"/>
    </location>
</feature>
<reference evidence="2" key="2">
    <citation type="submission" date="2015-06" db="UniProtKB">
        <authorList>
            <consortium name="EnsemblPlants"/>
        </authorList>
    </citation>
    <scope>IDENTIFICATION</scope>
</reference>
<reference evidence="3" key="1">
    <citation type="submission" date="2013-06" db="EMBL/GenBank/DDBJ databases">
        <authorList>
            <person name="Zhao Q."/>
        </authorList>
    </citation>
    <scope>NUCLEOTIDE SEQUENCE</scope>
    <source>
        <strain evidence="3">cv. W1943</strain>
    </source>
</reference>
<evidence type="ECO:0000313" key="3">
    <source>
        <dbReference type="Proteomes" id="UP000008022"/>
    </source>
</evidence>
<dbReference type="AlphaFoldDB" id="A0A0E0RCL1"/>
<dbReference type="HOGENOM" id="CLU_1350826_0_0_1"/>
<protein>
    <submittedName>
        <fullName evidence="2">Uncharacterized protein</fullName>
    </submittedName>
</protein>
<name>A0A0E0RCL1_ORYRU</name>
<dbReference type="EnsemblPlants" id="ORUFI12G00290.1">
    <property type="protein sequence ID" value="ORUFI12G00290.1"/>
    <property type="gene ID" value="ORUFI12G00290"/>
</dbReference>
<keyword evidence="3" id="KW-1185">Reference proteome</keyword>
<organism evidence="2 3">
    <name type="scientific">Oryza rufipogon</name>
    <name type="common">Brownbeard rice</name>
    <name type="synonym">Asian wild rice</name>
    <dbReference type="NCBI Taxonomy" id="4529"/>
    <lineage>
        <taxon>Eukaryota</taxon>
        <taxon>Viridiplantae</taxon>
        <taxon>Streptophyta</taxon>
        <taxon>Embryophyta</taxon>
        <taxon>Tracheophyta</taxon>
        <taxon>Spermatophyta</taxon>
        <taxon>Magnoliopsida</taxon>
        <taxon>Liliopsida</taxon>
        <taxon>Poales</taxon>
        <taxon>Poaceae</taxon>
        <taxon>BOP clade</taxon>
        <taxon>Oryzoideae</taxon>
        <taxon>Oryzeae</taxon>
        <taxon>Oryzinae</taxon>
        <taxon>Oryza</taxon>
    </lineage>
</organism>
<evidence type="ECO:0000256" key="1">
    <source>
        <dbReference type="SAM" id="MobiDB-lite"/>
    </source>
</evidence>
<feature type="region of interest" description="Disordered" evidence="1">
    <location>
        <begin position="177"/>
        <end position="203"/>
    </location>
</feature>
<dbReference type="Proteomes" id="UP000008022">
    <property type="component" value="Unassembled WGS sequence"/>
</dbReference>
<sequence>MESPEGVDVTSAVSNEVDRDDKVMHVLPLATEWPCSAASMALLGGSLAAGVARASHFSGFVTAVAPEQATLPPPPSPSRLRVLRTSPRLRLRCTSSSTARPPVHDSAVAQMESPEGVDVTSAVSDEVDRDDKVTHVLPLAAGWPCLAASMALLGGSFTAGVARASHSSGFVTVVAPEQATLPPPPSPSRSRVLRTLPPPLSKP</sequence>
<accession>A0A0E0RCL1</accession>
<evidence type="ECO:0000313" key="2">
    <source>
        <dbReference type="EnsemblPlants" id="ORUFI12G00290.1"/>
    </source>
</evidence>
<dbReference type="Gramene" id="ORUFI12G00290.1">
    <property type="protein sequence ID" value="ORUFI12G00290.1"/>
    <property type="gene ID" value="ORUFI12G00290"/>
</dbReference>